<dbReference type="InParanoid" id="A0A2R5G7M6"/>
<protein>
    <recommendedName>
        <fullName evidence="2">EF-hand domain-containing protein</fullName>
    </recommendedName>
</protein>
<sequence>MPRGKGSSGKGDAGEDSKANNKDDDADNEEEEEEEEEDQLLRHYRYKKVASVFDRLDVGGNGSISFAEFLTQVEKLTPDEIEAARGAFFLLKPDKDGNVKRRKYIQMQIDAFEDVLDAEFDRWVHIMTKGSIVHAHRRKDLEAAGIDIPDDYIDPPTFSLVRLGWRLLVKAADKTHAHLFAASIRQRDEAFQMSADARMGHIRRIRRLKYRLDTHDKTLLDIDHSRAIEALQEKGKLRGTQVPPLKQRRKPKKSEKTNQRSRRAAQTPDFDRSLQEEKSVELSQLRGRKSGNEPPPLFIESSNIRLERSRQAAREALERRIAEEFAQSPRNKRQESKRAHFDFGDENADEFPDSAPRESR</sequence>
<feature type="compositionally biased region" description="Basic and acidic residues" evidence="1">
    <location>
        <begin position="269"/>
        <end position="280"/>
    </location>
</feature>
<keyword evidence="4" id="KW-1185">Reference proteome</keyword>
<feature type="compositionally biased region" description="Basic and acidic residues" evidence="1">
    <location>
        <begin position="332"/>
        <end position="343"/>
    </location>
</feature>
<feature type="compositionally biased region" description="Basic residues" evidence="1">
    <location>
        <begin position="246"/>
        <end position="263"/>
    </location>
</feature>
<comment type="caution">
    <text evidence="3">The sequence shown here is derived from an EMBL/GenBank/DDBJ whole genome shotgun (WGS) entry which is preliminary data.</text>
</comment>
<feature type="region of interest" description="Disordered" evidence="1">
    <location>
        <begin position="1"/>
        <end position="39"/>
    </location>
</feature>
<dbReference type="Proteomes" id="UP000241890">
    <property type="component" value="Unassembled WGS sequence"/>
</dbReference>
<reference evidence="3 4" key="1">
    <citation type="submission" date="2017-12" db="EMBL/GenBank/DDBJ databases">
        <title>Sequencing, de novo assembly and annotation of complete genome of a new Thraustochytrid species, strain FCC1311.</title>
        <authorList>
            <person name="Sedici K."/>
            <person name="Godart F."/>
            <person name="Aiese Cigliano R."/>
            <person name="Sanseverino W."/>
            <person name="Barakat M."/>
            <person name="Ortet P."/>
            <person name="Marechal E."/>
            <person name="Cagnac O."/>
            <person name="Amato A."/>
        </authorList>
    </citation>
    <scope>NUCLEOTIDE SEQUENCE [LARGE SCALE GENOMIC DNA]</scope>
</reference>
<feature type="region of interest" description="Disordered" evidence="1">
    <location>
        <begin position="233"/>
        <end position="360"/>
    </location>
</feature>
<name>A0A2R5G7M6_9STRA</name>
<dbReference type="SUPFAM" id="SSF47473">
    <property type="entry name" value="EF-hand"/>
    <property type="match status" value="1"/>
</dbReference>
<evidence type="ECO:0000256" key="1">
    <source>
        <dbReference type="SAM" id="MobiDB-lite"/>
    </source>
</evidence>
<dbReference type="InterPro" id="IPR011992">
    <property type="entry name" value="EF-hand-dom_pair"/>
</dbReference>
<feature type="domain" description="EF-hand" evidence="2">
    <location>
        <begin position="44"/>
        <end position="79"/>
    </location>
</feature>
<dbReference type="GO" id="GO:0005509">
    <property type="term" value="F:calcium ion binding"/>
    <property type="evidence" value="ECO:0007669"/>
    <property type="project" value="InterPro"/>
</dbReference>
<dbReference type="AlphaFoldDB" id="A0A2R5G7M6"/>
<dbReference type="EMBL" id="BEYU01000003">
    <property type="protein sequence ID" value="GBG24041.1"/>
    <property type="molecule type" value="Genomic_DNA"/>
</dbReference>
<feature type="compositionally biased region" description="Basic and acidic residues" evidence="1">
    <location>
        <begin position="12"/>
        <end position="23"/>
    </location>
</feature>
<evidence type="ECO:0000313" key="3">
    <source>
        <dbReference type="EMBL" id="GBG24041.1"/>
    </source>
</evidence>
<dbReference type="Gene3D" id="1.10.238.10">
    <property type="entry name" value="EF-hand"/>
    <property type="match status" value="1"/>
</dbReference>
<feature type="compositionally biased region" description="Basic and acidic residues" evidence="1">
    <location>
        <begin position="305"/>
        <end position="323"/>
    </location>
</feature>
<dbReference type="InterPro" id="IPR002048">
    <property type="entry name" value="EF_hand_dom"/>
</dbReference>
<evidence type="ECO:0000259" key="2">
    <source>
        <dbReference type="PROSITE" id="PS50222"/>
    </source>
</evidence>
<accession>A0A2R5G7M6</accession>
<proteinExistence type="predicted"/>
<evidence type="ECO:0000313" key="4">
    <source>
        <dbReference type="Proteomes" id="UP000241890"/>
    </source>
</evidence>
<feature type="compositionally biased region" description="Gly residues" evidence="1">
    <location>
        <begin position="1"/>
        <end position="11"/>
    </location>
</feature>
<gene>
    <name evidence="3" type="ORF">FCC1311_002592</name>
</gene>
<dbReference type="PROSITE" id="PS50222">
    <property type="entry name" value="EF_HAND_2"/>
    <property type="match status" value="1"/>
</dbReference>
<feature type="compositionally biased region" description="Acidic residues" evidence="1">
    <location>
        <begin position="24"/>
        <end position="38"/>
    </location>
</feature>
<organism evidence="3 4">
    <name type="scientific">Hondaea fermentalgiana</name>
    <dbReference type="NCBI Taxonomy" id="2315210"/>
    <lineage>
        <taxon>Eukaryota</taxon>
        <taxon>Sar</taxon>
        <taxon>Stramenopiles</taxon>
        <taxon>Bigyra</taxon>
        <taxon>Labyrinthulomycetes</taxon>
        <taxon>Thraustochytrida</taxon>
        <taxon>Thraustochytriidae</taxon>
        <taxon>Hondaea</taxon>
    </lineage>
</organism>